<feature type="transmembrane region" description="Helical" evidence="6">
    <location>
        <begin position="66"/>
        <end position="90"/>
    </location>
</feature>
<evidence type="ECO:0000313" key="9">
    <source>
        <dbReference type="Proteomes" id="UP000002224"/>
    </source>
</evidence>
<protein>
    <submittedName>
        <fullName evidence="8">Arginine permease</fullName>
    </submittedName>
</protein>
<dbReference type="GO" id="GO:0006865">
    <property type="term" value="P:amino acid transport"/>
    <property type="evidence" value="ECO:0007669"/>
    <property type="project" value="InterPro"/>
</dbReference>
<evidence type="ECO:0000256" key="4">
    <source>
        <dbReference type="ARBA" id="ARBA00022989"/>
    </source>
</evidence>
<dbReference type="PANTHER" id="PTHR43495">
    <property type="entry name" value="GABA PERMEASE"/>
    <property type="match status" value="1"/>
</dbReference>
<feature type="transmembrane region" description="Helical" evidence="6">
    <location>
        <begin position="174"/>
        <end position="196"/>
    </location>
</feature>
<dbReference type="Gene3D" id="1.20.1740.10">
    <property type="entry name" value="Amino acid/polyamine transporter I"/>
    <property type="match status" value="1"/>
</dbReference>
<gene>
    <name evidence="8" type="primary">rocE</name>
    <name evidence="8" type="ordered locus">KHP_0417</name>
</gene>
<feature type="transmembrane region" description="Helical" evidence="6">
    <location>
        <begin position="295"/>
        <end position="312"/>
    </location>
</feature>
<dbReference type="Proteomes" id="UP000002224">
    <property type="component" value="Chromosome"/>
</dbReference>
<accession>A0AAI8EZB9</accession>
<dbReference type="PANTHER" id="PTHR43495:SF5">
    <property type="entry name" value="GAMMA-AMINOBUTYRIC ACID PERMEASE"/>
    <property type="match status" value="1"/>
</dbReference>
<feature type="domain" description="Amino acid permease/ SLC12A" evidence="7">
    <location>
        <begin position="65"/>
        <end position="510"/>
    </location>
</feature>
<dbReference type="GO" id="GO:0016020">
    <property type="term" value="C:membrane"/>
    <property type="evidence" value="ECO:0007669"/>
    <property type="project" value="UniProtKB-SubCell"/>
</dbReference>
<dbReference type="GO" id="GO:0055085">
    <property type="term" value="P:transmembrane transport"/>
    <property type="evidence" value="ECO:0007669"/>
    <property type="project" value="InterPro"/>
</dbReference>
<comment type="subcellular location">
    <subcellularLocation>
        <location evidence="1">Membrane</location>
        <topology evidence="1">Multi-pass membrane protein</topology>
    </subcellularLocation>
</comment>
<dbReference type="KEGG" id="hpd:KHP_0417"/>
<feature type="transmembrane region" description="Helical" evidence="6">
    <location>
        <begin position="461"/>
        <end position="482"/>
    </location>
</feature>
<feature type="transmembrane region" description="Helical" evidence="6">
    <location>
        <begin position="141"/>
        <end position="162"/>
    </location>
</feature>
<sequence length="519" mass="57911">MLLIVFFKFYFQYSIKKNPFYFIFVIIQAIFIFNLRRCRMDNQKITHQNITQKQGELKRDMKMRHLLMIAFGGAIGTGLFVGTGGNIASAGPLGTLIAYGFGGLVVYCIMLSLGELASVYPTTGSFGDYAAKFIGPGTGYMVFWMYWLGWVITVALEYIAIGMLMQRWFAGIPIHYWVILCIVLVFLLNFFSVKIFAEGEFFFSLIKVLAVIAFIGIGVIGIIYQIYSYGFSSIFDNFHFGDKGFFPNGSAAVFSAMLAVIFAFTGTEVIGVAVGETKNASEVMPKAIKATLWRIVFFFLGSVFVISVFLPMNDSSITQSPFVSVLERINLPFIGMGIPYVADIMNAVIITAMFSTANSGLYGASRMIYGLSKQKMFFKVFSKLNRQGTPTYAMFFSLSFSLIGLLVQIYAKENVVEALINVISFTVIIVWVSVSVSQYSFRKQYLKAGHSLEDLPYKAPFLPFLQLIGITGCVIGVIGSAMDKDQRIGMILTIAFAIVCYIGYYFTQKTNENNKKDLI</sequence>
<reference evidence="9" key="1">
    <citation type="submission" date="2004-08" db="EMBL/GenBank/DDBJ databases">
        <title>Genome sequence of Helicobacter pylori strain 51.</title>
        <authorList>
            <person name="Kim S."/>
            <person name="Lee W.K."/>
            <person name="Choi S.H."/>
            <person name="Kang S."/>
            <person name="Park H.S."/>
            <person name="Kim Y.S."/>
            <person name="Lee S.G."/>
            <person name="Byun E.Y."/>
            <person name="Jeong J.E."/>
            <person name="Park Y.H."/>
            <person name="Lee E.J."/>
            <person name="Kim J.S."/>
            <person name="Ryu B.D."/>
            <person name="Lee Y.S."/>
            <person name="Hahn Y."/>
            <person name="Yeom Y.I."/>
            <person name="Park S.G."/>
            <person name="Youn H.S."/>
            <person name="Ko G.H."/>
            <person name="Choi M.B."/>
            <person name="Park C.H."/>
            <person name="Lim J.Y."/>
            <person name="Bae D.W."/>
            <person name="Song J.Y."/>
            <person name="Park J.U."/>
            <person name="Kang H.L."/>
            <person name="Baik S.C."/>
            <person name="Cho M.J."/>
            <person name="Yoo H.S."/>
            <person name="Rhee K.H."/>
        </authorList>
    </citation>
    <scope>NUCLEOTIDE SEQUENCE [LARGE SCALE GENOMIC DNA]</scope>
    <source>
        <strain evidence="9">51</strain>
    </source>
</reference>
<keyword evidence="2" id="KW-0813">Transport</keyword>
<evidence type="ECO:0000256" key="6">
    <source>
        <dbReference type="SAM" id="Phobius"/>
    </source>
</evidence>
<feature type="transmembrane region" description="Helical" evidence="6">
    <location>
        <begin position="488"/>
        <end position="506"/>
    </location>
</feature>
<dbReference type="FunFam" id="1.20.1740.10:FF:000001">
    <property type="entry name" value="Amino acid permease"/>
    <property type="match status" value="1"/>
</dbReference>
<evidence type="ECO:0000256" key="1">
    <source>
        <dbReference type="ARBA" id="ARBA00004141"/>
    </source>
</evidence>
<feature type="transmembrane region" description="Helical" evidence="6">
    <location>
        <begin position="344"/>
        <end position="369"/>
    </location>
</feature>
<feature type="transmembrane region" description="Helical" evidence="6">
    <location>
        <begin position="208"/>
        <end position="231"/>
    </location>
</feature>
<feature type="transmembrane region" description="Helical" evidence="6">
    <location>
        <begin position="96"/>
        <end position="120"/>
    </location>
</feature>
<dbReference type="Pfam" id="PF00324">
    <property type="entry name" value="AA_permease"/>
    <property type="match status" value="1"/>
</dbReference>
<feature type="transmembrane region" description="Helical" evidence="6">
    <location>
        <begin position="20"/>
        <end position="36"/>
    </location>
</feature>
<dbReference type="AlphaFoldDB" id="A0AAI8EZB9"/>
<organism evidence="8 9">
    <name type="scientific">Helicobacter pylori (strain 51)</name>
    <dbReference type="NCBI Taxonomy" id="290847"/>
    <lineage>
        <taxon>Bacteria</taxon>
        <taxon>Pseudomonadati</taxon>
        <taxon>Campylobacterota</taxon>
        <taxon>Epsilonproteobacteria</taxon>
        <taxon>Campylobacterales</taxon>
        <taxon>Helicobacteraceae</taxon>
        <taxon>Helicobacter</taxon>
    </lineage>
</organism>
<proteinExistence type="predicted"/>
<dbReference type="EMBL" id="CP000012">
    <property type="protein sequence ID" value="ACX97628.1"/>
    <property type="molecule type" value="Genomic_DNA"/>
</dbReference>
<feature type="transmembrane region" description="Helical" evidence="6">
    <location>
        <begin position="422"/>
        <end position="441"/>
    </location>
</feature>
<feature type="transmembrane region" description="Helical" evidence="6">
    <location>
        <begin position="251"/>
        <end position="274"/>
    </location>
</feature>
<evidence type="ECO:0000256" key="3">
    <source>
        <dbReference type="ARBA" id="ARBA00022692"/>
    </source>
</evidence>
<dbReference type="InterPro" id="IPR004841">
    <property type="entry name" value="AA-permease/SLC12A_dom"/>
</dbReference>
<feature type="transmembrane region" description="Helical" evidence="6">
    <location>
        <begin position="390"/>
        <end position="410"/>
    </location>
</feature>
<name>A0AAI8EZB9_HELP1</name>
<evidence type="ECO:0000256" key="2">
    <source>
        <dbReference type="ARBA" id="ARBA00022448"/>
    </source>
</evidence>
<evidence type="ECO:0000259" key="7">
    <source>
        <dbReference type="Pfam" id="PF00324"/>
    </source>
</evidence>
<dbReference type="PROSITE" id="PS00218">
    <property type="entry name" value="AMINO_ACID_PERMEASE_1"/>
    <property type="match status" value="1"/>
</dbReference>
<keyword evidence="4 6" id="KW-1133">Transmembrane helix</keyword>
<keyword evidence="3 6" id="KW-0812">Transmembrane</keyword>
<dbReference type="PIRSF" id="PIRSF006060">
    <property type="entry name" value="AA_transporter"/>
    <property type="match status" value="1"/>
</dbReference>
<evidence type="ECO:0000313" key="8">
    <source>
        <dbReference type="EMBL" id="ACX97628.1"/>
    </source>
</evidence>
<evidence type="ECO:0000256" key="5">
    <source>
        <dbReference type="ARBA" id="ARBA00023136"/>
    </source>
</evidence>
<dbReference type="InterPro" id="IPR004840">
    <property type="entry name" value="Amino_acid_permease_CS"/>
</dbReference>
<keyword evidence="5 6" id="KW-0472">Membrane</keyword>